<accession>A0ACB5S9Y9</accession>
<dbReference type="EMBL" id="BSXG01000219">
    <property type="protein sequence ID" value="GME32344.1"/>
    <property type="molecule type" value="Genomic_DNA"/>
</dbReference>
<comment type="caution">
    <text evidence="1">The sequence shown here is derived from an EMBL/GenBank/DDBJ whole genome shotgun (WGS) entry which is preliminary data.</text>
</comment>
<evidence type="ECO:0000313" key="1">
    <source>
        <dbReference type="EMBL" id="GME32344.1"/>
    </source>
</evidence>
<name>A0ACB5S9Y9_9PEZI</name>
<sequence>MSPQVGMIHCDPKETLKQPSKWSLGLYSIKNWTYTPYEEVWDVGSHPVSRCLAEPVTSPCALKYARNIHIVVIIANLAKVLVMIATMFQYRHPALVTVGDALASFLETPDPTTQELCLGRIEEFTKGAWTPEPKVYLVDKEASIRSSGASRTQWVATSTMLLLSGLSASIFLALIYSPQQDAFDWAFQSKIEPASLTLGRGLGTSPLIILANIPQLIISLDYLLLNRLVTSMAGACEWSLFAHQRKTLRTSLPRGAQRSTYWLSLPLKLSIPLMAVSAALHYFTSQSLQLYMS</sequence>
<proteinExistence type="predicted"/>
<gene>
    <name evidence="1" type="primary">g11650</name>
    <name evidence="1" type="ORF">NpPPO83_00011650</name>
</gene>
<organism evidence="1 2">
    <name type="scientific">Neofusicoccum parvum</name>
    <dbReference type="NCBI Taxonomy" id="310453"/>
    <lineage>
        <taxon>Eukaryota</taxon>
        <taxon>Fungi</taxon>
        <taxon>Dikarya</taxon>
        <taxon>Ascomycota</taxon>
        <taxon>Pezizomycotina</taxon>
        <taxon>Dothideomycetes</taxon>
        <taxon>Dothideomycetes incertae sedis</taxon>
        <taxon>Botryosphaeriales</taxon>
        <taxon>Botryosphaeriaceae</taxon>
        <taxon>Neofusicoccum</taxon>
    </lineage>
</organism>
<protein>
    <submittedName>
        <fullName evidence="1">Uncharacterized protein</fullName>
    </submittedName>
</protein>
<evidence type="ECO:0000313" key="2">
    <source>
        <dbReference type="Proteomes" id="UP001165186"/>
    </source>
</evidence>
<dbReference type="Proteomes" id="UP001165186">
    <property type="component" value="Unassembled WGS sequence"/>
</dbReference>
<keyword evidence="2" id="KW-1185">Reference proteome</keyword>
<reference evidence="1" key="1">
    <citation type="submission" date="2024-09" db="EMBL/GenBank/DDBJ databases">
        <title>Draft Genome Sequences of Neofusicoccum parvum.</title>
        <authorList>
            <person name="Ashida A."/>
            <person name="Camagna M."/>
            <person name="Tanaka A."/>
            <person name="Takemoto D."/>
        </authorList>
    </citation>
    <scope>NUCLEOTIDE SEQUENCE</scope>
    <source>
        <strain evidence="1">PPO83</strain>
    </source>
</reference>